<sequence>MLSENRVVITIMSLLLLVSNVTVYAQEQSFEGVWIRSPTESKNFDPFTPDFVMIDRIGAHYLVVFVNSIIEGDRVLAESFHHLYRLEAATLISTGTRLSRISTLHLTSSDELVEIIEIPEIGESGENIYVRPTIGDFASMVEWYGYDLDK</sequence>
<organism evidence="1 2">
    <name type="scientific">Spirochaeta africana (strain ATCC 700263 / DSM 8902 / Z-7692)</name>
    <dbReference type="NCBI Taxonomy" id="889378"/>
    <lineage>
        <taxon>Bacteria</taxon>
        <taxon>Pseudomonadati</taxon>
        <taxon>Spirochaetota</taxon>
        <taxon>Spirochaetia</taxon>
        <taxon>Spirochaetales</taxon>
        <taxon>Spirochaetaceae</taxon>
        <taxon>Spirochaeta</taxon>
    </lineage>
</organism>
<dbReference type="STRING" id="889378.Spiaf_1245"/>
<dbReference type="HOGENOM" id="CLU_1739380_0_0_12"/>
<keyword evidence="2" id="KW-1185">Reference proteome</keyword>
<proteinExistence type="predicted"/>
<dbReference type="Proteomes" id="UP000007383">
    <property type="component" value="Chromosome"/>
</dbReference>
<dbReference type="KEGG" id="sfc:Spiaf_1245"/>
<dbReference type="RefSeq" id="WP_014455311.1">
    <property type="nucleotide sequence ID" value="NC_017098.1"/>
</dbReference>
<dbReference type="EMBL" id="CP003282">
    <property type="protein sequence ID" value="AFG37322.1"/>
    <property type="molecule type" value="Genomic_DNA"/>
</dbReference>
<evidence type="ECO:0000313" key="1">
    <source>
        <dbReference type="EMBL" id="AFG37322.1"/>
    </source>
</evidence>
<gene>
    <name evidence="1" type="ordered locus">Spiaf_1245</name>
</gene>
<name>H9UIH9_SPIAZ</name>
<evidence type="ECO:0000313" key="2">
    <source>
        <dbReference type="Proteomes" id="UP000007383"/>
    </source>
</evidence>
<reference evidence="2" key="1">
    <citation type="journal article" date="2013" name="Stand. Genomic Sci.">
        <title>Complete genome sequence of the halophilic bacterium Spirochaeta africana type strain (Z-7692(T)) from the alkaline Lake Magadi in the East African Rift.</title>
        <authorList>
            <person name="Liolos K."/>
            <person name="Abt B."/>
            <person name="Scheuner C."/>
            <person name="Teshima H."/>
            <person name="Held B."/>
            <person name="Lapidus A."/>
            <person name="Nolan M."/>
            <person name="Lucas S."/>
            <person name="Deshpande S."/>
            <person name="Cheng J.F."/>
            <person name="Tapia R."/>
            <person name="Goodwin L.A."/>
            <person name="Pitluck S."/>
            <person name="Pagani I."/>
            <person name="Ivanova N."/>
            <person name="Mavromatis K."/>
            <person name="Mikhailova N."/>
            <person name="Huntemann M."/>
            <person name="Pati A."/>
            <person name="Chen A."/>
            <person name="Palaniappan K."/>
            <person name="Land M."/>
            <person name="Rohde M."/>
            <person name="Tindall B.J."/>
            <person name="Detter J.C."/>
            <person name="Goker M."/>
            <person name="Bristow J."/>
            <person name="Eisen J.A."/>
            <person name="Markowitz V."/>
            <person name="Hugenholtz P."/>
            <person name="Woyke T."/>
            <person name="Klenk H.P."/>
            <person name="Kyrpides N.C."/>
        </authorList>
    </citation>
    <scope>NUCLEOTIDE SEQUENCE</scope>
    <source>
        <strain evidence="2">ATCC 700263 / DSM 8902 / Z-7692</strain>
    </source>
</reference>
<protein>
    <submittedName>
        <fullName evidence="1">Uncharacterized protein</fullName>
    </submittedName>
</protein>
<accession>H9UIH9</accession>
<dbReference type="AlphaFoldDB" id="H9UIH9"/>